<evidence type="ECO:0000313" key="2">
    <source>
        <dbReference type="Proteomes" id="UP001054837"/>
    </source>
</evidence>
<accession>A0AAV4SIN4</accession>
<proteinExistence type="predicted"/>
<organism evidence="1 2">
    <name type="scientific">Caerostris darwini</name>
    <dbReference type="NCBI Taxonomy" id="1538125"/>
    <lineage>
        <taxon>Eukaryota</taxon>
        <taxon>Metazoa</taxon>
        <taxon>Ecdysozoa</taxon>
        <taxon>Arthropoda</taxon>
        <taxon>Chelicerata</taxon>
        <taxon>Arachnida</taxon>
        <taxon>Araneae</taxon>
        <taxon>Araneomorphae</taxon>
        <taxon>Entelegynae</taxon>
        <taxon>Araneoidea</taxon>
        <taxon>Araneidae</taxon>
        <taxon>Caerostris</taxon>
    </lineage>
</organism>
<dbReference type="EMBL" id="BPLQ01007972">
    <property type="protein sequence ID" value="GIY33655.1"/>
    <property type="molecule type" value="Genomic_DNA"/>
</dbReference>
<evidence type="ECO:0000313" key="1">
    <source>
        <dbReference type="EMBL" id="GIY33655.1"/>
    </source>
</evidence>
<dbReference type="Proteomes" id="UP001054837">
    <property type="component" value="Unassembled WGS sequence"/>
</dbReference>
<evidence type="ECO:0008006" key="3">
    <source>
        <dbReference type="Google" id="ProtNLM"/>
    </source>
</evidence>
<name>A0AAV4SIN4_9ARAC</name>
<gene>
    <name evidence="1" type="ORF">CDAR_77121</name>
</gene>
<comment type="caution">
    <text evidence="1">The sequence shown here is derived from an EMBL/GenBank/DDBJ whole genome shotgun (WGS) entry which is preliminary data.</text>
</comment>
<reference evidence="1 2" key="1">
    <citation type="submission" date="2021-06" db="EMBL/GenBank/DDBJ databases">
        <title>Caerostris darwini draft genome.</title>
        <authorList>
            <person name="Kono N."/>
            <person name="Arakawa K."/>
        </authorList>
    </citation>
    <scope>NUCLEOTIDE SEQUENCE [LARGE SCALE GENOMIC DNA]</scope>
</reference>
<sequence length="89" mass="10048">MLNAPGISSLSSIHAARIYHRSDLYVNCTKDDAAIDKPMNPTRKDPESIERFPVSPNLCWVIISFPVKRTGGEAFSRKQEPLFSCRRPD</sequence>
<dbReference type="AlphaFoldDB" id="A0AAV4SIN4"/>
<keyword evidence="2" id="KW-1185">Reference proteome</keyword>
<protein>
    <recommendedName>
        <fullName evidence="3">Ycf15</fullName>
    </recommendedName>
</protein>